<comment type="caution">
    <text evidence="3">The sequence shown here is derived from an EMBL/GenBank/DDBJ whole genome shotgun (WGS) entry which is preliminary data.</text>
</comment>
<dbReference type="Proteomes" id="UP000609726">
    <property type="component" value="Unassembled WGS sequence"/>
</dbReference>
<proteinExistence type="predicted"/>
<name>A0ABX0NT25_9BURK</name>
<keyword evidence="4" id="KW-1185">Reference proteome</keyword>
<gene>
    <name evidence="3" type="ORF">F2P45_12915</name>
</gene>
<dbReference type="Gene3D" id="3.90.1340.10">
    <property type="entry name" value="Phage tail collar domain"/>
    <property type="match status" value="1"/>
</dbReference>
<feature type="region of interest" description="Disordered" evidence="1">
    <location>
        <begin position="162"/>
        <end position="205"/>
    </location>
</feature>
<protein>
    <submittedName>
        <fullName evidence="3">Tail fiber protein</fullName>
    </submittedName>
</protein>
<sequence>MEHAMIAHQRHVGAPFGLGATERHPHHPRGEAPVGSVIAFAGAVAAPLPGGASPPDSPPASPGGGIQVEALGWLLCDGRALASGAYPELFLALGTLYGGSGGYFHLPDYRGYFLRGSDGGSGRDPDLAARIPPAGASSPGEVGSVQRDAVLAHYHQYDTGTVEGVTTGSGQAAAKGTAPQTSSAPVDSAGTPLTPATGGSAGESRPKNVYVNYLIKFTNWPLRTR</sequence>
<dbReference type="Pfam" id="PF07484">
    <property type="entry name" value="Collar"/>
    <property type="match status" value="1"/>
</dbReference>
<dbReference type="InterPro" id="IPR037053">
    <property type="entry name" value="Phage_tail_collar_dom_sf"/>
</dbReference>
<dbReference type="EMBL" id="WHJH01000012">
    <property type="protein sequence ID" value="NHZ89908.1"/>
    <property type="molecule type" value="Genomic_DNA"/>
</dbReference>
<dbReference type="InterPro" id="IPR011083">
    <property type="entry name" value="Phage_tail_collar_dom"/>
</dbReference>
<evidence type="ECO:0000259" key="2">
    <source>
        <dbReference type="Pfam" id="PF07484"/>
    </source>
</evidence>
<dbReference type="SUPFAM" id="SSF88874">
    <property type="entry name" value="Receptor-binding domain of short tail fibre protein gp12"/>
    <property type="match status" value="1"/>
</dbReference>
<feature type="domain" description="Phage tail collar" evidence="2">
    <location>
        <begin position="71"/>
        <end position="113"/>
    </location>
</feature>
<reference evidence="3 4" key="1">
    <citation type="submission" date="2019-10" db="EMBL/GenBank/DDBJ databases">
        <title>Taxonomy of Antarctic Massilia spp.: description of Massilia rubra sp. nov., Massilia aquatica sp. nov., Massilia mucilaginosa sp. nov., Massilia frigida sp. nov. isolated from streams, lakes and regoliths.</title>
        <authorList>
            <person name="Holochova P."/>
            <person name="Sedlacek I."/>
            <person name="Kralova S."/>
            <person name="Maslanova I."/>
            <person name="Busse H.-J."/>
            <person name="Stankova E."/>
            <person name="Vrbovska V."/>
            <person name="Kovarovic V."/>
            <person name="Bartak M."/>
            <person name="Svec P."/>
            <person name="Pantucek R."/>
        </authorList>
    </citation>
    <scope>NUCLEOTIDE SEQUENCE [LARGE SCALE GENOMIC DNA]</scope>
    <source>
        <strain evidence="3 4">CCM 8733</strain>
    </source>
</reference>
<evidence type="ECO:0000313" key="4">
    <source>
        <dbReference type="Proteomes" id="UP000609726"/>
    </source>
</evidence>
<organism evidence="3 4">
    <name type="scientific">Massilia mucilaginosa</name>
    <dbReference type="NCBI Taxonomy" id="2609282"/>
    <lineage>
        <taxon>Bacteria</taxon>
        <taxon>Pseudomonadati</taxon>
        <taxon>Pseudomonadota</taxon>
        <taxon>Betaproteobacteria</taxon>
        <taxon>Burkholderiales</taxon>
        <taxon>Oxalobacteraceae</taxon>
        <taxon>Telluria group</taxon>
        <taxon>Massilia</taxon>
    </lineage>
</organism>
<evidence type="ECO:0000313" key="3">
    <source>
        <dbReference type="EMBL" id="NHZ89908.1"/>
    </source>
</evidence>
<evidence type="ECO:0000256" key="1">
    <source>
        <dbReference type="SAM" id="MobiDB-lite"/>
    </source>
</evidence>
<accession>A0ABX0NT25</accession>
<feature type="region of interest" description="Disordered" evidence="1">
    <location>
        <begin position="121"/>
        <end position="142"/>
    </location>
</feature>